<dbReference type="AlphaFoldDB" id="A0A2R6AYL7"/>
<evidence type="ECO:0000313" key="2">
    <source>
        <dbReference type="Proteomes" id="UP000240322"/>
    </source>
</evidence>
<evidence type="ECO:0000313" key="1">
    <source>
        <dbReference type="EMBL" id="PSN91467.1"/>
    </source>
</evidence>
<dbReference type="Proteomes" id="UP000240322">
    <property type="component" value="Unassembled WGS sequence"/>
</dbReference>
<name>A0A2R6AYL7_9ARCH</name>
<comment type="caution">
    <text evidence="1">The sequence shown here is derived from an EMBL/GenBank/DDBJ whole genome shotgun (WGS) entry which is preliminary data.</text>
</comment>
<dbReference type="EMBL" id="NEXE01000025">
    <property type="protein sequence ID" value="PSN91467.1"/>
    <property type="molecule type" value="Genomic_DNA"/>
</dbReference>
<organism evidence="1 2">
    <name type="scientific">Candidatus Marsarchaeota G2 archaeon OSP_D</name>
    <dbReference type="NCBI Taxonomy" id="1978157"/>
    <lineage>
        <taxon>Archaea</taxon>
        <taxon>Candidatus Marsarchaeota</taxon>
        <taxon>Candidatus Marsarchaeota group 2</taxon>
    </lineage>
</organism>
<reference evidence="1 2" key="1">
    <citation type="submission" date="2017-04" db="EMBL/GenBank/DDBJ databases">
        <title>Novel microbial lineages endemic to geothermal iron-oxide mats fill important gaps in the evolutionary history of Archaea.</title>
        <authorList>
            <person name="Jay Z.J."/>
            <person name="Beam J.P."/>
            <person name="Dlakic M."/>
            <person name="Rusch D.B."/>
            <person name="Kozubal M.A."/>
            <person name="Inskeep W.P."/>
        </authorList>
    </citation>
    <scope>NUCLEOTIDE SEQUENCE [LARGE SCALE GENOMIC DNA]</scope>
    <source>
        <strain evidence="1">OSP_D</strain>
    </source>
</reference>
<gene>
    <name evidence="1" type="ORF">B9Q03_04175</name>
</gene>
<proteinExistence type="predicted"/>
<protein>
    <submittedName>
        <fullName evidence="1">Uncharacterized protein</fullName>
    </submittedName>
</protein>
<sequence length="129" mass="14890">MPRRVVLERDRLVLEFSGLKHFETLEARFEVPYEKIVSVTTSAFNFPPGTFRLGGLSVPFTDIREGHFEFQGSWYFVSFEDREKVVTLYLDGFIHGGRKYSVVAFQVDDPEGFVDRLKNLAPNIKIVEP</sequence>
<accession>A0A2R6AYL7</accession>